<evidence type="ECO:0000313" key="1">
    <source>
        <dbReference type="EMBL" id="CAG8435152.1"/>
    </source>
</evidence>
<dbReference type="EMBL" id="CAJVPK010000030">
    <property type="protein sequence ID" value="CAG8435152.1"/>
    <property type="molecule type" value="Genomic_DNA"/>
</dbReference>
<reference evidence="1" key="1">
    <citation type="submission" date="2021-06" db="EMBL/GenBank/DDBJ databases">
        <authorList>
            <person name="Kallberg Y."/>
            <person name="Tangrot J."/>
            <person name="Rosling A."/>
        </authorList>
    </citation>
    <scope>NUCLEOTIDE SEQUENCE</scope>
    <source>
        <strain evidence="1">AZ414A</strain>
    </source>
</reference>
<dbReference type="AlphaFoldDB" id="A0A9N8V0G0"/>
<proteinExistence type="predicted"/>
<evidence type="ECO:0000313" key="2">
    <source>
        <dbReference type="Proteomes" id="UP000789706"/>
    </source>
</evidence>
<accession>A0A9N8V0G0</accession>
<name>A0A9N8V0G0_9GLOM</name>
<organism evidence="1 2">
    <name type="scientific">Diversispora eburnea</name>
    <dbReference type="NCBI Taxonomy" id="1213867"/>
    <lineage>
        <taxon>Eukaryota</taxon>
        <taxon>Fungi</taxon>
        <taxon>Fungi incertae sedis</taxon>
        <taxon>Mucoromycota</taxon>
        <taxon>Glomeromycotina</taxon>
        <taxon>Glomeromycetes</taxon>
        <taxon>Diversisporales</taxon>
        <taxon>Diversisporaceae</taxon>
        <taxon>Diversispora</taxon>
    </lineage>
</organism>
<keyword evidence="2" id="KW-1185">Reference proteome</keyword>
<dbReference type="Proteomes" id="UP000789706">
    <property type="component" value="Unassembled WGS sequence"/>
</dbReference>
<protein>
    <submittedName>
        <fullName evidence="1">2359_t:CDS:1</fullName>
    </submittedName>
</protein>
<sequence length="54" mass="6392">MRESKRPIGQNTITWFGKVLFELKLIYPYTTCALQFDQSIHHLIITTPFTICFE</sequence>
<gene>
    <name evidence="1" type="ORF">DEBURN_LOCUS830</name>
</gene>
<comment type="caution">
    <text evidence="1">The sequence shown here is derived from an EMBL/GenBank/DDBJ whole genome shotgun (WGS) entry which is preliminary data.</text>
</comment>